<dbReference type="PANTHER" id="PTHR30217">
    <property type="entry name" value="PEPTIDASE U32 FAMILY"/>
    <property type="match status" value="1"/>
</dbReference>
<feature type="binding site" evidence="1">
    <location>
        <position position="191"/>
    </location>
    <ligand>
        <name>[4Fe-4S] cluster</name>
        <dbReference type="ChEBI" id="CHEBI:49883"/>
    </ligand>
</feature>
<organism evidence="2 3">
    <name type="scientific">Rhodocista pekingensis</name>
    <dbReference type="NCBI Taxonomy" id="201185"/>
    <lineage>
        <taxon>Bacteria</taxon>
        <taxon>Pseudomonadati</taxon>
        <taxon>Pseudomonadota</taxon>
        <taxon>Alphaproteobacteria</taxon>
        <taxon>Rhodospirillales</taxon>
        <taxon>Azospirillaceae</taxon>
        <taxon>Rhodocista</taxon>
    </lineage>
</organism>
<comment type="subunit">
    <text evidence="1">Forms a heterodimer with UbiU.</text>
</comment>
<evidence type="ECO:0000313" key="2">
    <source>
        <dbReference type="EMBL" id="MFC7331864.1"/>
    </source>
</evidence>
<dbReference type="Pfam" id="PF01136">
    <property type="entry name" value="Peptidase_U32"/>
    <property type="match status" value="1"/>
</dbReference>
<dbReference type="HAMAP" id="MF_02233">
    <property type="entry name" value="UbiV"/>
    <property type="match status" value="1"/>
</dbReference>
<dbReference type="InterPro" id="IPR051454">
    <property type="entry name" value="RNA/ubiquinone_mod_enzymes"/>
</dbReference>
<comment type="function">
    <text evidence="1">Required for O(2)-independent ubiquinone (coenzyme Q) biosynthesis. Together with UbiU, is essential for the C6-hydroxylation reaction in the oxygen-independent ubiquinone biosynthesis pathway.</text>
</comment>
<feature type="binding site" evidence="1">
    <location>
        <position position="178"/>
    </location>
    <ligand>
        <name>[4Fe-4S] cluster</name>
        <dbReference type="ChEBI" id="CHEBI:49883"/>
    </ligand>
</feature>
<comment type="cofactor">
    <cofactor evidence="1">
        <name>[4Fe-4S] cluster</name>
        <dbReference type="ChEBI" id="CHEBI:49883"/>
    </cofactor>
</comment>
<protein>
    <recommendedName>
        <fullName evidence="1">Ubiquinone biosynthesis protein UbiV</fullName>
    </recommendedName>
</protein>
<dbReference type="PANTHER" id="PTHR30217:SF11">
    <property type="entry name" value="UBIQUINONE BIOSYNTHESIS PROTEIN UBIV"/>
    <property type="match status" value="1"/>
</dbReference>
<dbReference type="InterPro" id="IPR001539">
    <property type="entry name" value="Peptidase_U32"/>
</dbReference>
<comment type="similarity">
    <text evidence="1">Belongs to the peptidase U32 family. UbiV subfamily.</text>
</comment>
<keyword evidence="3" id="KW-1185">Reference proteome</keyword>
<evidence type="ECO:0000256" key="1">
    <source>
        <dbReference type="HAMAP-Rule" id="MF_02233"/>
    </source>
</evidence>
<keyword evidence="1" id="KW-0411">Iron-sulfur</keyword>
<proteinExistence type="inferred from homology"/>
<dbReference type="EMBL" id="JBHTCM010000004">
    <property type="protein sequence ID" value="MFC7331864.1"/>
    <property type="molecule type" value="Genomic_DNA"/>
</dbReference>
<name>A0ABW2KS52_9PROT</name>
<comment type="pathway">
    <text evidence="1">Cofactor biosynthesis; ubiquinone biosynthesis.</text>
</comment>
<gene>
    <name evidence="1" type="primary">ubiV</name>
    <name evidence="2" type="ORF">ACFQPS_01685</name>
</gene>
<dbReference type="Proteomes" id="UP001596456">
    <property type="component" value="Unassembled WGS sequence"/>
</dbReference>
<comment type="caution">
    <text evidence="2">The sequence shown here is derived from an EMBL/GenBank/DDBJ whole genome shotgun (WGS) entry which is preliminary data.</text>
</comment>
<evidence type="ECO:0000313" key="3">
    <source>
        <dbReference type="Proteomes" id="UP001596456"/>
    </source>
</evidence>
<feature type="binding site" evidence="1">
    <location>
        <position position="45"/>
    </location>
    <ligand>
        <name>[4Fe-4S] cluster</name>
        <dbReference type="ChEBI" id="CHEBI:49883"/>
    </ligand>
</feature>
<reference evidence="3" key="1">
    <citation type="journal article" date="2019" name="Int. J. Syst. Evol. Microbiol.">
        <title>The Global Catalogue of Microorganisms (GCM) 10K type strain sequencing project: providing services to taxonomists for standard genome sequencing and annotation.</title>
        <authorList>
            <consortium name="The Broad Institute Genomics Platform"/>
            <consortium name="The Broad Institute Genome Sequencing Center for Infectious Disease"/>
            <person name="Wu L."/>
            <person name="Ma J."/>
        </authorList>
    </citation>
    <scope>NUCLEOTIDE SEQUENCE [LARGE SCALE GENOMIC DNA]</scope>
    <source>
        <strain evidence="3">CGMCC 1.16275</strain>
    </source>
</reference>
<keyword evidence="1" id="KW-0831">Ubiquinone biosynthesis</keyword>
<sequence>MTVSRPVLTLGPILFNWPTEKKIDFYKRIADEAPVDVVYIGEVICSKRTPFFEPAIPELIEKLQRGGKTVVLSTLSLIMASRELKQLRETAASAEVMIEANDVSTMRMLEGKPHIVGPFVNIYNEGALNYALGKGAVRVALPCELPATSIAALAKAAPQAELEVQVFGRLPLAVSSRCYHARSRDLHRDGCQYVCADDPDGMTVETLEGQKFLAVNGTETISYTICNLIAELAQLREIGVSHFRLWPHDVDMVAVATLFRDVMDGRMPAIDAYKELERLVTFAPFSNGYFSGVEGFRFTHPEMVSDLGA</sequence>
<keyword evidence="1" id="KW-0004">4Fe-4S</keyword>
<feature type="binding site" evidence="1">
    <location>
        <position position="195"/>
    </location>
    <ligand>
        <name>[4Fe-4S] cluster</name>
        <dbReference type="ChEBI" id="CHEBI:49883"/>
    </ligand>
</feature>
<accession>A0ABW2KS52</accession>
<dbReference type="InterPro" id="IPR043693">
    <property type="entry name" value="UbiV"/>
</dbReference>
<dbReference type="RefSeq" id="WP_377355904.1">
    <property type="nucleotide sequence ID" value="NZ_JBHTCM010000004.1"/>
</dbReference>
<dbReference type="NCBIfam" id="NF011991">
    <property type="entry name" value="PRK15447.1"/>
    <property type="match status" value="1"/>
</dbReference>
<keyword evidence="1" id="KW-0479">Metal-binding</keyword>
<keyword evidence="1" id="KW-0408">Iron</keyword>